<accession>A0A820IIE8</accession>
<dbReference type="Gene3D" id="3.40.50.1100">
    <property type="match status" value="1"/>
</dbReference>
<dbReference type="GO" id="GO:0003941">
    <property type="term" value="F:L-serine ammonia-lyase activity"/>
    <property type="evidence" value="ECO:0007669"/>
    <property type="project" value="TreeGrafter"/>
</dbReference>
<protein>
    <recommendedName>
        <fullName evidence="4">L-serine deaminase</fullName>
    </recommendedName>
    <alternativeName>
        <fullName evidence="5">L-threonine dehydratase</fullName>
    </alternativeName>
</protein>
<proteinExistence type="predicted"/>
<evidence type="ECO:0000256" key="4">
    <source>
        <dbReference type="ARBA" id="ARBA00041766"/>
    </source>
</evidence>
<dbReference type="PANTHER" id="PTHR48078">
    <property type="entry name" value="THREONINE DEHYDRATASE, MITOCHONDRIAL-RELATED"/>
    <property type="match status" value="1"/>
</dbReference>
<dbReference type="AlphaFoldDB" id="A0A820IIE8"/>
<dbReference type="CDD" id="cd04886">
    <property type="entry name" value="ACT_ThrD-II-like"/>
    <property type="match status" value="1"/>
</dbReference>
<evidence type="ECO:0000313" key="7">
    <source>
        <dbReference type="EMBL" id="CAF4307447.1"/>
    </source>
</evidence>
<comment type="caution">
    <text evidence="7">The sequence shown here is derived from an EMBL/GenBank/DDBJ whole genome shotgun (WGS) entry which is preliminary data.</text>
</comment>
<evidence type="ECO:0000256" key="2">
    <source>
        <dbReference type="ARBA" id="ARBA00022898"/>
    </source>
</evidence>
<feature type="non-terminal residue" evidence="7">
    <location>
        <position position="192"/>
    </location>
</feature>
<dbReference type="InterPro" id="IPR044561">
    <property type="entry name" value="ACT_ThrD-II-like"/>
</dbReference>
<dbReference type="EMBL" id="CAJOBB010014665">
    <property type="protein sequence ID" value="CAF4307447.1"/>
    <property type="molecule type" value="Genomic_DNA"/>
</dbReference>
<evidence type="ECO:0000259" key="6">
    <source>
        <dbReference type="Pfam" id="PF00291"/>
    </source>
</evidence>
<evidence type="ECO:0000256" key="5">
    <source>
        <dbReference type="ARBA" id="ARBA00042605"/>
    </source>
</evidence>
<reference evidence="7" key="1">
    <citation type="submission" date="2021-02" db="EMBL/GenBank/DDBJ databases">
        <authorList>
            <person name="Nowell W R."/>
        </authorList>
    </citation>
    <scope>NUCLEOTIDE SEQUENCE</scope>
</reference>
<feature type="domain" description="Tryptophan synthase beta chain-like PALP" evidence="6">
    <location>
        <begin position="4"/>
        <end position="89"/>
    </location>
</feature>
<evidence type="ECO:0000256" key="1">
    <source>
        <dbReference type="ARBA" id="ARBA00001933"/>
    </source>
</evidence>
<dbReference type="InterPro" id="IPR001926">
    <property type="entry name" value="TrpB-like_PALP"/>
</dbReference>
<keyword evidence="2" id="KW-0663">Pyridoxal phosphate</keyword>
<dbReference type="InterPro" id="IPR050147">
    <property type="entry name" value="Ser/Thr_Dehydratase"/>
</dbReference>
<comment type="cofactor">
    <cofactor evidence="1">
        <name>pyridoxal 5'-phosphate</name>
        <dbReference type="ChEBI" id="CHEBI:597326"/>
    </cofactor>
</comment>
<dbReference type="PANTHER" id="PTHR48078:SF19">
    <property type="entry name" value="ACT DOMAIN-CONTAINING PROTEIN"/>
    <property type="match status" value="1"/>
</dbReference>
<dbReference type="GO" id="GO:0004794">
    <property type="term" value="F:threonine deaminase activity"/>
    <property type="evidence" value="ECO:0007669"/>
    <property type="project" value="TreeGrafter"/>
</dbReference>
<evidence type="ECO:0000313" key="8">
    <source>
        <dbReference type="Proteomes" id="UP000663868"/>
    </source>
</evidence>
<organism evidence="7 8">
    <name type="scientific">Adineta steineri</name>
    <dbReference type="NCBI Taxonomy" id="433720"/>
    <lineage>
        <taxon>Eukaryota</taxon>
        <taxon>Metazoa</taxon>
        <taxon>Spiralia</taxon>
        <taxon>Gnathifera</taxon>
        <taxon>Rotifera</taxon>
        <taxon>Eurotatoria</taxon>
        <taxon>Bdelloidea</taxon>
        <taxon>Adinetida</taxon>
        <taxon>Adinetidae</taxon>
        <taxon>Adineta</taxon>
    </lineage>
</organism>
<dbReference type="GO" id="GO:0009097">
    <property type="term" value="P:isoleucine biosynthetic process"/>
    <property type="evidence" value="ECO:0007669"/>
    <property type="project" value="TreeGrafter"/>
</dbReference>
<dbReference type="SUPFAM" id="SSF53686">
    <property type="entry name" value="Tryptophan synthase beta subunit-like PLP-dependent enzymes"/>
    <property type="match status" value="1"/>
</dbReference>
<dbReference type="GO" id="GO:0006567">
    <property type="term" value="P:L-threonine catabolic process"/>
    <property type="evidence" value="ECO:0007669"/>
    <property type="project" value="TreeGrafter"/>
</dbReference>
<sequence>GHPVFTECQSTLADGLAVPLIGANAYATAAPLVDKVVCVSEEYIAIAILRLVEMEKAVVEGAGATGLAAVLQGLLPELKGKKVVIPLCGGNIDTTVLGRVLERGLVADKRLLKVWLTVSDRPGSLAQMCKLFSTAGASVKDIYHERAWLKSDMFSVQIQVVLEVRDSEHAAELTRIISEAYEHVQFYNENAQ</sequence>
<dbReference type="GO" id="GO:0006565">
    <property type="term" value="P:L-serine catabolic process"/>
    <property type="evidence" value="ECO:0007669"/>
    <property type="project" value="TreeGrafter"/>
</dbReference>
<gene>
    <name evidence="7" type="ORF">KXQ929_LOCUS45879</name>
</gene>
<name>A0A820IIE8_9BILA</name>
<evidence type="ECO:0000256" key="3">
    <source>
        <dbReference type="ARBA" id="ARBA00023239"/>
    </source>
</evidence>
<keyword evidence="3" id="KW-0456">Lyase</keyword>
<dbReference type="Proteomes" id="UP000663868">
    <property type="component" value="Unassembled WGS sequence"/>
</dbReference>
<dbReference type="InterPro" id="IPR036052">
    <property type="entry name" value="TrpB-like_PALP_sf"/>
</dbReference>
<dbReference type="Pfam" id="PF00291">
    <property type="entry name" value="PALP"/>
    <property type="match status" value="1"/>
</dbReference>